<dbReference type="InterPro" id="IPR026612">
    <property type="entry name" value="STRA6-like"/>
</dbReference>
<evidence type="ECO:0000256" key="4">
    <source>
        <dbReference type="ARBA" id="ARBA00022692"/>
    </source>
</evidence>
<feature type="transmembrane region" description="Helical" evidence="8">
    <location>
        <begin position="176"/>
        <end position="196"/>
    </location>
</feature>
<evidence type="ECO:0000256" key="8">
    <source>
        <dbReference type="SAM" id="Phobius"/>
    </source>
</evidence>
<evidence type="ECO:0000313" key="9">
    <source>
        <dbReference type="Proteomes" id="UP000095280"/>
    </source>
</evidence>
<evidence type="ECO:0000256" key="1">
    <source>
        <dbReference type="ARBA" id="ARBA00004651"/>
    </source>
</evidence>
<keyword evidence="6 8" id="KW-0472">Membrane</keyword>
<accession>A0A1I8HKE4</accession>
<dbReference type="AlphaFoldDB" id="A0A1I8HKE4"/>
<feature type="transmembrane region" description="Helical" evidence="8">
    <location>
        <begin position="216"/>
        <end position="235"/>
    </location>
</feature>
<feature type="transmembrane region" description="Helical" evidence="8">
    <location>
        <begin position="108"/>
        <end position="126"/>
    </location>
</feature>
<comment type="subcellular location">
    <subcellularLocation>
        <location evidence="1">Cell membrane</location>
        <topology evidence="1">Multi-pass membrane protein</topology>
    </subcellularLocation>
</comment>
<proteinExistence type="predicted"/>
<protein>
    <submittedName>
        <fullName evidence="10">Receptor for retinol uptake STRA6</fullName>
    </submittedName>
</protein>
<feature type="transmembrane region" description="Helical" evidence="8">
    <location>
        <begin position="62"/>
        <end position="81"/>
    </location>
</feature>
<name>A0A1I8HKE4_9PLAT</name>
<reference evidence="10" key="1">
    <citation type="submission" date="2016-11" db="UniProtKB">
        <authorList>
            <consortium name="WormBaseParasite"/>
        </authorList>
    </citation>
    <scope>IDENTIFICATION</scope>
</reference>
<dbReference type="GO" id="GO:0038023">
    <property type="term" value="F:signaling receptor activity"/>
    <property type="evidence" value="ECO:0007669"/>
    <property type="project" value="InterPro"/>
</dbReference>
<dbReference type="Proteomes" id="UP000095280">
    <property type="component" value="Unplaced"/>
</dbReference>
<dbReference type="GO" id="GO:0034632">
    <property type="term" value="F:retinol transmembrane transporter activity"/>
    <property type="evidence" value="ECO:0007669"/>
    <property type="project" value="InterPro"/>
</dbReference>
<dbReference type="PANTHER" id="PTHR21444">
    <property type="entry name" value="COILED-COIL DOMAIN-CONTAINING PROTEIN 180"/>
    <property type="match status" value="1"/>
</dbReference>
<evidence type="ECO:0000256" key="3">
    <source>
        <dbReference type="ARBA" id="ARBA00022475"/>
    </source>
</evidence>
<evidence type="ECO:0000256" key="5">
    <source>
        <dbReference type="ARBA" id="ARBA00022989"/>
    </source>
</evidence>
<keyword evidence="7" id="KW-0675">Receptor</keyword>
<dbReference type="GO" id="GO:0005886">
    <property type="term" value="C:plasma membrane"/>
    <property type="evidence" value="ECO:0007669"/>
    <property type="project" value="UniProtKB-SubCell"/>
</dbReference>
<evidence type="ECO:0000313" key="10">
    <source>
        <dbReference type="WBParaSite" id="maker-uti_cns_0006548-snap-gene-0.3-mRNA-1"/>
    </source>
</evidence>
<feature type="transmembrane region" description="Helical" evidence="8">
    <location>
        <begin position="363"/>
        <end position="390"/>
    </location>
</feature>
<sequence length="650" mass="75047">MDLDDSDAALFNRLSGSPLPVLSIADLLELIREQIQLQRANLYNTTADECSSNLNMTVVYEYALIPAILMILIACFTVKRAELLPNFLNKRPGLTYPMNILEERSVRLSYALAFGISAQLCYDLLFGDSDLFKLHITSRPIGRFKFLHVLYRFCEVCLYCTVMYPIFLAISKRSRLFFAMGTLYVWTFTALSIARLAMVDCSEVATETQLTFALKYLPSVLCTLGLSIILPYKLIETTFSKRANISNSEYVYQYEYVRELIKAKPPNSTPEAAAQRPLLQRIRAQFKRLRYTRRNGFRYSPRIICTYTAVAIVIYMVTYNIVNEVHYWHRVLNLLLVRIENLANKIGGDTGQSVIEQLNILRIYIHTVYAIALQIVAFFGLLICLSIGLFDPVNRRLRQWFVEFIEYTWPLGVVSGTLLLAQFILVKLAFNSKYSTMGKIAINNRHVYFNWAYFMFYFNVFWGIVAAVFQLVAAAVLAVCFLSRLDWCFFPKRFEFLDEGHFAYVGLLYIENAHTNPVMRTFLALLLDSTAERRRGRCHSRLVGFALKPEQADEFHKEWLRDPSFSASPESAGDVRFEVSRSINAKIRARNRWFLALTLARNPALQQQRRHYIKRFNDLLKRRRSVFPGRSLDGQRGSRDLGVAEHVSEL</sequence>
<evidence type="ECO:0000256" key="6">
    <source>
        <dbReference type="ARBA" id="ARBA00023136"/>
    </source>
</evidence>
<keyword evidence="5 8" id="KW-1133">Transmembrane helix</keyword>
<keyword evidence="9" id="KW-1185">Reference proteome</keyword>
<keyword evidence="2" id="KW-0813">Transport</keyword>
<feature type="transmembrane region" description="Helical" evidence="8">
    <location>
        <begin position="146"/>
        <end position="169"/>
    </location>
</feature>
<feature type="transmembrane region" description="Helical" evidence="8">
    <location>
        <begin position="450"/>
        <end position="483"/>
    </location>
</feature>
<evidence type="ECO:0000256" key="7">
    <source>
        <dbReference type="ARBA" id="ARBA00023170"/>
    </source>
</evidence>
<dbReference type="Pfam" id="PF14752">
    <property type="entry name" value="RBP_receptor"/>
    <property type="match status" value="2"/>
</dbReference>
<feature type="transmembrane region" description="Helical" evidence="8">
    <location>
        <begin position="303"/>
        <end position="322"/>
    </location>
</feature>
<organism evidence="9 10">
    <name type="scientific">Macrostomum lignano</name>
    <dbReference type="NCBI Taxonomy" id="282301"/>
    <lineage>
        <taxon>Eukaryota</taxon>
        <taxon>Metazoa</taxon>
        <taxon>Spiralia</taxon>
        <taxon>Lophotrochozoa</taxon>
        <taxon>Platyhelminthes</taxon>
        <taxon>Rhabditophora</taxon>
        <taxon>Macrostomorpha</taxon>
        <taxon>Macrostomida</taxon>
        <taxon>Macrostomidae</taxon>
        <taxon>Macrostomum</taxon>
    </lineage>
</organism>
<evidence type="ECO:0000256" key="2">
    <source>
        <dbReference type="ARBA" id="ARBA00022448"/>
    </source>
</evidence>
<keyword evidence="4 8" id="KW-0812">Transmembrane</keyword>
<dbReference type="GO" id="GO:0071939">
    <property type="term" value="P:vitamin A import into cell"/>
    <property type="evidence" value="ECO:0007669"/>
    <property type="project" value="TreeGrafter"/>
</dbReference>
<dbReference type="PANTHER" id="PTHR21444:SF15">
    <property type="entry name" value="RECEPTOR FOR RETINOL UPTAKE STRA6"/>
    <property type="match status" value="1"/>
</dbReference>
<keyword evidence="3" id="KW-1003">Cell membrane</keyword>
<dbReference type="WBParaSite" id="maker-uti_cns_0006548-snap-gene-0.3-mRNA-1">
    <property type="protein sequence ID" value="maker-uti_cns_0006548-snap-gene-0.3-mRNA-1"/>
    <property type="gene ID" value="maker-uti_cns_0006548-snap-gene-0.3"/>
</dbReference>
<feature type="transmembrane region" description="Helical" evidence="8">
    <location>
        <begin position="411"/>
        <end position="430"/>
    </location>
</feature>